<evidence type="ECO:0000259" key="15">
    <source>
        <dbReference type="PROSITE" id="PS51193"/>
    </source>
</evidence>
<feature type="coiled-coil region" evidence="14">
    <location>
        <begin position="402"/>
        <end position="448"/>
    </location>
</feature>
<evidence type="ECO:0000256" key="8">
    <source>
        <dbReference type="ARBA" id="ARBA00023014"/>
    </source>
</evidence>
<evidence type="ECO:0000256" key="14">
    <source>
        <dbReference type="SAM" id="Coils"/>
    </source>
</evidence>
<dbReference type="PATRIC" id="fig|362787.3.peg.202"/>
<comment type="similarity">
    <text evidence="11">Belongs to the helicase family. DinG subfamily.</text>
</comment>
<dbReference type="Gene3D" id="3.40.50.300">
    <property type="entry name" value="P-loop containing nucleotide triphosphate hydrolases"/>
    <property type="match status" value="2"/>
</dbReference>
<evidence type="ECO:0000256" key="4">
    <source>
        <dbReference type="ARBA" id="ARBA00022801"/>
    </source>
</evidence>
<dbReference type="Pfam" id="PF00270">
    <property type="entry name" value="DEAD"/>
    <property type="match status" value="1"/>
</dbReference>
<dbReference type="GO" id="GO:0051536">
    <property type="term" value="F:iron-sulfur cluster binding"/>
    <property type="evidence" value="ECO:0007669"/>
    <property type="project" value="UniProtKB-KW"/>
</dbReference>
<dbReference type="InterPro" id="IPR011545">
    <property type="entry name" value="DEAD/DEAH_box_helicase_dom"/>
</dbReference>
<evidence type="ECO:0000256" key="3">
    <source>
        <dbReference type="ARBA" id="ARBA00022741"/>
    </source>
</evidence>
<evidence type="ECO:0000256" key="10">
    <source>
        <dbReference type="ARBA" id="ARBA00023235"/>
    </source>
</evidence>
<dbReference type="GO" id="GO:0016818">
    <property type="term" value="F:hydrolase activity, acting on acid anhydrides, in phosphorus-containing anhydrides"/>
    <property type="evidence" value="ECO:0007669"/>
    <property type="project" value="InterPro"/>
</dbReference>
<dbReference type="Proteomes" id="UP000031465">
    <property type="component" value="Unassembled WGS sequence"/>
</dbReference>
<dbReference type="GO" id="GO:0005524">
    <property type="term" value="F:ATP binding"/>
    <property type="evidence" value="ECO:0007669"/>
    <property type="project" value="UniProtKB-KW"/>
</dbReference>
<keyword evidence="3" id="KW-0547">Nucleotide-binding</keyword>
<dbReference type="GO" id="GO:0043139">
    <property type="term" value="F:5'-3' DNA helicase activity"/>
    <property type="evidence" value="ECO:0007669"/>
    <property type="project" value="UniProtKB-EC"/>
</dbReference>
<dbReference type="EMBL" id="JSAN01000014">
    <property type="protein sequence ID" value="KIC74183.1"/>
    <property type="molecule type" value="Genomic_DNA"/>
</dbReference>
<keyword evidence="5 16" id="KW-0347">Helicase</keyword>
<protein>
    <recommendedName>
        <fullName evidence="12">DNA 5'-3' helicase</fullName>
        <ecNumber evidence="12">5.6.2.3</ecNumber>
    </recommendedName>
</protein>
<accession>A0A0C1HHV9</accession>
<dbReference type="GO" id="GO:0046872">
    <property type="term" value="F:metal ion binding"/>
    <property type="evidence" value="ECO:0007669"/>
    <property type="project" value="UniProtKB-KW"/>
</dbReference>
<feature type="domain" description="Helicase ATP-binding" evidence="15">
    <location>
        <begin position="45"/>
        <end position="318"/>
    </location>
</feature>
<dbReference type="SMART" id="SM00487">
    <property type="entry name" value="DEXDc"/>
    <property type="match status" value="1"/>
</dbReference>
<keyword evidence="8" id="KW-0411">Iron-sulfur</keyword>
<gene>
    <name evidence="16" type="primary">dinG</name>
    <name evidence="16" type="ORF">DB44_AP00370</name>
</gene>
<sequence>MSSLNKRGDICLVTLGSIFNMSHSQLQSRGLQSEKILSLLKPDGLLANSLKGFEFRPQQQQMMTNIIEAYNNDSIALIEAGTGIGKSLAYLIPALIWAARFNERTVISTNTITLQEQLLSKDIPNLLDALDLNLKAVLVKGMHNYLCIRKLEDVQMEMSIVSSEEAQEIEKIEAWRQQTVDGSRSSLSFAPTHSVWEKVGAENEACSHHECPHYQQCFFFKARRQAQDAHILIVNHHLLFADLMRRADTANYSETSILPTYRRIILDEAHHVEDIATEYFASHLHRIELMRTMGRLGSERHSQQPGKLPILKEKLQLLYNKAPPREISQIVMRLTIDLPALRHVIHEQINQTFDAFAHFIEAIKNPASRLLGEEVSLNEQKLRILNEHMNHTKWKEEIHPSASQLIDSLKNYRLNITNLEAELKLIENERLQEQTKSIRLDIQGLANRLETSISLLNHFISPPSSPNKVRWIEAHKLKSLINVHLVDADLDISKSLAEFVFSKFPTIILCSATLTSNQQFQFIRKRLGLTNKHLPYRQIEEYIYDSPFDYHKQALLAVPTDMPPPSHPDFNWIAFENIWKAIQASRGQAFVLFTSYSMLQQCAEKLSARMHEHAYVLFKQGEEARQTLLHKFKTTDRAILFGTDSFWEGVDVAGDALRCVIIVKLPFRVPTEPLIQARTEAIIEKGGEPFFEYSVPQAVVKFKQGFGRLIRNQWDRGCIVCLDTRLVTKGYGKQFLNSLPACEKIFINSEQLWAKMGDFYRKTYHLVKQNPFS</sequence>
<evidence type="ECO:0000256" key="1">
    <source>
        <dbReference type="ARBA" id="ARBA00001966"/>
    </source>
</evidence>
<keyword evidence="7" id="KW-0408">Iron</keyword>
<proteinExistence type="inferred from homology"/>
<dbReference type="SMART" id="SM00491">
    <property type="entry name" value="HELICc2"/>
    <property type="match status" value="1"/>
</dbReference>
<dbReference type="InterPro" id="IPR010614">
    <property type="entry name" value="RAD3-like_helicase_DEAD"/>
</dbReference>
<dbReference type="InterPro" id="IPR006555">
    <property type="entry name" value="ATP-dep_Helicase_C"/>
</dbReference>
<keyword evidence="10" id="KW-0413">Isomerase</keyword>
<evidence type="ECO:0000256" key="6">
    <source>
        <dbReference type="ARBA" id="ARBA00022840"/>
    </source>
</evidence>
<keyword evidence="6" id="KW-0067">ATP-binding</keyword>
<dbReference type="PANTHER" id="PTHR11472:SF34">
    <property type="entry name" value="REGULATOR OF TELOMERE ELONGATION HELICASE 1"/>
    <property type="match status" value="1"/>
</dbReference>
<keyword evidence="14" id="KW-0175">Coiled coil</keyword>
<evidence type="ECO:0000256" key="5">
    <source>
        <dbReference type="ARBA" id="ARBA00022806"/>
    </source>
</evidence>
<dbReference type="PANTHER" id="PTHR11472">
    <property type="entry name" value="DNA REPAIR DEAD HELICASE RAD3/XP-D SUBFAMILY MEMBER"/>
    <property type="match status" value="1"/>
</dbReference>
<evidence type="ECO:0000256" key="11">
    <source>
        <dbReference type="ARBA" id="ARBA00038058"/>
    </source>
</evidence>
<dbReference type="Pfam" id="PF13307">
    <property type="entry name" value="Helicase_C_2"/>
    <property type="match status" value="1"/>
</dbReference>
<organism evidence="16 17">
    <name type="scientific">Candidatus Protochlamydia amoebophila</name>
    <dbReference type="NCBI Taxonomy" id="362787"/>
    <lineage>
        <taxon>Bacteria</taxon>
        <taxon>Pseudomonadati</taxon>
        <taxon>Chlamydiota</taxon>
        <taxon>Chlamydiia</taxon>
        <taxon>Parachlamydiales</taxon>
        <taxon>Parachlamydiaceae</taxon>
        <taxon>Candidatus Protochlamydia</taxon>
    </lineage>
</organism>
<dbReference type="PROSITE" id="PS51193">
    <property type="entry name" value="HELICASE_ATP_BIND_2"/>
    <property type="match status" value="1"/>
</dbReference>
<evidence type="ECO:0000256" key="13">
    <source>
        <dbReference type="ARBA" id="ARBA00048954"/>
    </source>
</evidence>
<dbReference type="Pfam" id="PF06733">
    <property type="entry name" value="DEAD_2"/>
    <property type="match status" value="1"/>
</dbReference>
<dbReference type="FunFam" id="3.40.50.300:FF:000437">
    <property type="entry name" value="ATP-dependent DNA helicase DinG"/>
    <property type="match status" value="1"/>
</dbReference>
<keyword evidence="9" id="KW-0238">DNA-binding</keyword>
<name>A0A0C1HHV9_9BACT</name>
<dbReference type="InterPro" id="IPR027417">
    <property type="entry name" value="P-loop_NTPase"/>
</dbReference>
<evidence type="ECO:0000256" key="7">
    <source>
        <dbReference type="ARBA" id="ARBA00023004"/>
    </source>
</evidence>
<dbReference type="EC" id="5.6.2.3" evidence="12"/>
<evidence type="ECO:0000256" key="9">
    <source>
        <dbReference type="ARBA" id="ARBA00023125"/>
    </source>
</evidence>
<dbReference type="AlphaFoldDB" id="A0A0C1HHV9"/>
<evidence type="ECO:0000313" key="16">
    <source>
        <dbReference type="EMBL" id="KIC74183.1"/>
    </source>
</evidence>
<evidence type="ECO:0000313" key="17">
    <source>
        <dbReference type="Proteomes" id="UP000031465"/>
    </source>
</evidence>
<evidence type="ECO:0000256" key="12">
    <source>
        <dbReference type="ARBA" id="ARBA00044969"/>
    </source>
</evidence>
<reference evidence="16 17" key="1">
    <citation type="journal article" date="2014" name="Mol. Biol. Evol.">
        <title>Massive expansion of Ubiquitination-related gene families within the Chlamydiae.</title>
        <authorList>
            <person name="Domman D."/>
            <person name="Collingro A."/>
            <person name="Lagkouvardos I."/>
            <person name="Gehre L."/>
            <person name="Weinmaier T."/>
            <person name="Rattei T."/>
            <person name="Subtil A."/>
            <person name="Horn M."/>
        </authorList>
    </citation>
    <scope>NUCLEOTIDE SEQUENCE [LARGE SCALE GENOMIC DNA]</scope>
    <source>
        <strain evidence="16 17">EI2</strain>
    </source>
</reference>
<comment type="cofactor">
    <cofactor evidence="1">
        <name>[4Fe-4S] cluster</name>
        <dbReference type="ChEBI" id="CHEBI:49883"/>
    </cofactor>
</comment>
<evidence type="ECO:0000256" key="2">
    <source>
        <dbReference type="ARBA" id="ARBA00022723"/>
    </source>
</evidence>
<comment type="caution">
    <text evidence="16">The sequence shown here is derived from an EMBL/GenBank/DDBJ whole genome shotgun (WGS) entry which is preliminary data.</text>
</comment>
<dbReference type="InterPro" id="IPR014001">
    <property type="entry name" value="Helicase_ATP-bd"/>
</dbReference>
<dbReference type="GO" id="GO:0003677">
    <property type="term" value="F:DNA binding"/>
    <property type="evidence" value="ECO:0007669"/>
    <property type="project" value="UniProtKB-KW"/>
</dbReference>
<dbReference type="GO" id="GO:0006139">
    <property type="term" value="P:nucleobase-containing compound metabolic process"/>
    <property type="evidence" value="ECO:0007669"/>
    <property type="project" value="InterPro"/>
</dbReference>
<comment type="catalytic activity">
    <reaction evidence="13">
        <text>ATP + H2O = ADP + phosphate + H(+)</text>
        <dbReference type="Rhea" id="RHEA:13065"/>
        <dbReference type="ChEBI" id="CHEBI:15377"/>
        <dbReference type="ChEBI" id="CHEBI:15378"/>
        <dbReference type="ChEBI" id="CHEBI:30616"/>
        <dbReference type="ChEBI" id="CHEBI:43474"/>
        <dbReference type="ChEBI" id="CHEBI:456216"/>
        <dbReference type="EC" id="5.6.2.3"/>
    </reaction>
</comment>
<keyword evidence="4" id="KW-0378">Hydrolase</keyword>
<keyword evidence="2" id="KW-0479">Metal-binding</keyword>
<dbReference type="SUPFAM" id="SSF52540">
    <property type="entry name" value="P-loop containing nucleoside triphosphate hydrolases"/>
    <property type="match status" value="1"/>
</dbReference>
<dbReference type="InterPro" id="IPR045028">
    <property type="entry name" value="DinG/Rad3-like"/>
</dbReference>
<dbReference type="InterPro" id="IPR014013">
    <property type="entry name" value="Helic_SF1/SF2_ATP-bd_DinG/Rad3"/>
</dbReference>